<accession>A0A9W8YAQ4</accession>
<feature type="signal peptide" evidence="1">
    <location>
        <begin position="1"/>
        <end position="22"/>
    </location>
</feature>
<evidence type="ECO:0000313" key="3">
    <source>
        <dbReference type="Proteomes" id="UP001140560"/>
    </source>
</evidence>
<feature type="chain" id="PRO_5040774985" evidence="1">
    <location>
        <begin position="23"/>
        <end position="152"/>
    </location>
</feature>
<gene>
    <name evidence="2" type="primary">IRS4_2</name>
    <name evidence="2" type="ORF">N0V83_004473</name>
</gene>
<reference evidence="2" key="1">
    <citation type="submission" date="2022-10" db="EMBL/GenBank/DDBJ databases">
        <title>Tapping the CABI collections for fungal endophytes: first genome assemblies for Collariella, Neodidymelliopsis, Ascochyta clinopodiicola, Didymella pomorum, Didymosphaeria variabile, Neocosmospora piperis and Neocucurbitaria cava.</title>
        <authorList>
            <person name="Hill R."/>
        </authorList>
    </citation>
    <scope>NUCLEOTIDE SEQUENCE</scope>
    <source>
        <strain evidence="2">IMI 356814</strain>
    </source>
</reference>
<organism evidence="2 3">
    <name type="scientific">Neocucurbitaria cava</name>
    <dbReference type="NCBI Taxonomy" id="798079"/>
    <lineage>
        <taxon>Eukaryota</taxon>
        <taxon>Fungi</taxon>
        <taxon>Dikarya</taxon>
        <taxon>Ascomycota</taxon>
        <taxon>Pezizomycotina</taxon>
        <taxon>Dothideomycetes</taxon>
        <taxon>Pleosporomycetidae</taxon>
        <taxon>Pleosporales</taxon>
        <taxon>Pleosporineae</taxon>
        <taxon>Cucurbitariaceae</taxon>
        <taxon>Neocucurbitaria</taxon>
    </lineage>
</organism>
<keyword evidence="1" id="KW-0732">Signal</keyword>
<keyword evidence="3" id="KW-1185">Reference proteome</keyword>
<dbReference type="OrthoDB" id="2997026at2759"/>
<dbReference type="EMBL" id="JAPEUY010000007">
    <property type="protein sequence ID" value="KAJ4371256.1"/>
    <property type="molecule type" value="Genomic_DNA"/>
</dbReference>
<proteinExistence type="predicted"/>
<name>A0A9W8YAQ4_9PLEO</name>
<dbReference type="AlphaFoldDB" id="A0A9W8YAQ4"/>
<comment type="caution">
    <text evidence="2">The sequence shown here is derived from an EMBL/GenBank/DDBJ whole genome shotgun (WGS) entry which is preliminary data.</text>
</comment>
<protein>
    <submittedName>
        <fullName evidence="2">Increased rDNA silencing protein</fullName>
    </submittedName>
</protein>
<sequence>MFTSLSTTILLASALLIPSITADFHLMRSNRYYPTNNHFSCPSNYYNSKCWCEGDRRSTNQPSAPETQSNGEQKLRLENVCGVAALDLWWRPNGVEGDDRVRWQAYVPNASGNVEATCYDNGGAYVGEDCFIWDQAIQHSVWDGHLPVEFQV</sequence>
<dbReference type="Proteomes" id="UP001140560">
    <property type="component" value="Unassembled WGS sequence"/>
</dbReference>
<evidence type="ECO:0000256" key="1">
    <source>
        <dbReference type="SAM" id="SignalP"/>
    </source>
</evidence>
<evidence type="ECO:0000313" key="2">
    <source>
        <dbReference type="EMBL" id="KAJ4371256.1"/>
    </source>
</evidence>